<evidence type="ECO:0000256" key="5">
    <source>
        <dbReference type="ARBA" id="ARBA00023237"/>
    </source>
</evidence>
<evidence type="ECO:0000256" key="3">
    <source>
        <dbReference type="ARBA" id="ARBA00022729"/>
    </source>
</evidence>
<dbReference type="RefSeq" id="WP_320183488.1">
    <property type="nucleotide sequence ID" value="NZ_CP138332.1"/>
</dbReference>
<keyword evidence="5" id="KW-0998">Cell outer membrane</keyword>
<dbReference type="InterPro" id="IPR019734">
    <property type="entry name" value="TPR_rpt"/>
</dbReference>
<dbReference type="EMBL" id="JBHUPB010000015">
    <property type="protein sequence ID" value="MFD2970005.1"/>
    <property type="molecule type" value="Genomic_DNA"/>
</dbReference>
<protein>
    <submittedName>
        <fullName evidence="9">RagB/SusD family nutrient uptake outer membrane protein</fullName>
    </submittedName>
</protein>
<dbReference type="PROSITE" id="PS51257">
    <property type="entry name" value="PROKAR_LIPOPROTEIN"/>
    <property type="match status" value="1"/>
</dbReference>
<reference evidence="10" key="1">
    <citation type="journal article" date="2019" name="Int. J. Syst. Evol. Microbiol.">
        <title>The Global Catalogue of Microorganisms (GCM) 10K type strain sequencing project: providing services to taxonomists for standard genome sequencing and annotation.</title>
        <authorList>
            <consortium name="The Broad Institute Genomics Platform"/>
            <consortium name="The Broad Institute Genome Sequencing Center for Infectious Disease"/>
            <person name="Wu L."/>
            <person name="Ma J."/>
        </authorList>
    </citation>
    <scope>NUCLEOTIDE SEQUENCE [LARGE SCALE GENOMIC DNA]</scope>
    <source>
        <strain evidence="10">KCTC 22814</strain>
    </source>
</reference>
<dbReference type="InterPro" id="IPR033985">
    <property type="entry name" value="SusD-like_N"/>
</dbReference>
<keyword evidence="6" id="KW-0802">TPR repeat</keyword>
<dbReference type="SUPFAM" id="SSF48452">
    <property type="entry name" value="TPR-like"/>
    <property type="match status" value="1"/>
</dbReference>
<dbReference type="InterPro" id="IPR012944">
    <property type="entry name" value="SusD_RagB_dom"/>
</dbReference>
<comment type="subcellular location">
    <subcellularLocation>
        <location evidence="1">Cell outer membrane</location>
    </subcellularLocation>
</comment>
<name>A0ABW6BKH4_9SPHI</name>
<organism evidence="9 10">
    <name type="scientific">Sphingobacterium bambusae</name>
    <dbReference type="NCBI Taxonomy" id="662858"/>
    <lineage>
        <taxon>Bacteria</taxon>
        <taxon>Pseudomonadati</taxon>
        <taxon>Bacteroidota</taxon>
        <taxon>Sphingobacteriia</taxon>
        <taxon>Sphingobacteriales</taxon>
        <taxon>Sphingobacteriaceae</taxon>
        <taxon>Sphingobacterium</taxon>
    </lineage>
</organism>
<dbReference type="PROSITE" id="PS50005">
    <property type="entry name" value="TPR"/>
    <property type="match status" value="1"/>
</dbReference>
<keyword evidence="10" id="KW-1185">Reference proteome</keyword>
<proteinExistence type="inferred from homology"/>
<evidence type="ECO:0000313" key="10">
    <source>
        <dbReference type="Proteomes" id="UP001597525"/>
    </source>
</evidence>
<dbReference type="Proteomes" id="UP001597525">
    <property type="component" value="Unassembled WGS sequence"/>
</dbReference>
<dbReference type="Pfam" id="PF07980">
    <property type="entry name" value="SusD_RagB"/>
    <property type="match status" value="1"/>
</dbReference>
<evidence type="ECO:0000256" key="2">
    <source>
        <dbReference type="ARBA" id="ARBA00006275"/>
    </source>
</evidence>
<feature type="repeat" description="TPR" evidence="6">
    <location>
        <begin position="215"/>
        <end position="248"/>
    </location>
</feature>
<comment type="similarity">
    <text evidence="2">Belongs to the SusD family.</text>
</comment>
<feature type="domain" description="SusD-like N-terminal" evidence="8">
    <location>
        <begin position="90"/>
        <end position="226"/>
    </location>
</feature>
<feature type="domain" description="RagB/SusD" evidence="7">
    <location>
        <begin position="331"/>
        <end position="450"/>
    </location>
</feature>
<keyword evidence="3" id="KW-0732">Signal</keyword>
<dbReference type="Gene3D" id="1.25.40.390">
    <property type="match status" value="2"/>
</dbReference>
<evidence type="ECO:0000313" key="9">
    <source>
        <dbReference type="EMBL" id="MFD2970005.1"/>
    </source>
</evidence>
<evidence type="ECO:0000256" key="4">
    <source>
        <dbReference type="ARBA" id="ARBA00023136"/>
    </source>
</evidence>
<evidence type="ECO:0000259" key="8">
    <source>
        <dbReference type="Pfam" id="PF14322"/>
    </source>
</evidence>
<evidence type="ECO:0000256" key="1">
    <source>
        <dbReference type="ARBA" id="ARBA00004442"/>
    </source>
</evidence>
<dbReference type="InterPro" id="IPR011990">
    <property type="entry name" value="TPR-like_helical_dom_sf"/>
</dbReference>
<sequence length="451" mass="51172">MKIKDSKLYAVLILVSLLFGSCRKYVEIDTYGSRTLKTTNDYQYLINNRVNFQTTSIMPIISNDDISGTPSQAAANQWGEQVLKAFLWSESFYGDDQQDIGWNNLYKHVYVANEILQGVMESADGSESQKQIIAAEARVHRAFAYFSLVNQYAQIYNPSTAANQLGVPLLLRPDLFQELNRAPLQTVYQQIVTDLEQSIDVLPNRPAINHHPSKLAVYALLTRVYMTMRDFEKAAENADRALALNPELINVADYVDATYPQVIDDPEVILSKLSSGSVTGPINAELVALYDVKDLRLTHFLENNASLNGFKYMKPTKSGSFYAVVGLSTPEIYLNRAEVYARQNNVAKTVELLNALRMKRFRTVDYVALTAADIQSDLLQAVIDERRREFVGTDLRWYDMRRLTLDGAYYKPVERTLNGQTYRLDANSPRFVYPINQEVLTLNPEIGQNPR</sequence>
<accession>A0ABW6BKH4</accession>
<comment type="caution">
    <text evidence="9">The sequence shown here is derived from an EMBL/GenBank/DDBJ whole genome shotgun (WGS) entry which is preliminary data.</text>
</comment>
<evidence type="ECO:0000259" key="7">
    <source>
        <dbReference type="Pfam" id="PF07980"/>
    </source>
</evidence>
<dbReference type="Pfam" id="PF14322">
    <property type="entry name" value="SusD-like_3"/>
    <property type="match status" value="1"/>
</dbReference>
<evidence type="ECO:0000256" key="6">
    <source>
        <dbReference type="PROSITE-ProRule" id="PRU00339"/>
    </source>
</evidence>
<gene>
    <name evidence="9" type="ORF">ACFS7Y_21625</name>
</gene>
<keyword evidence="4" id="KW-0472">Membrane</keyword>